<dbReference type="EMBL" id="JACWLN010000003">
    <property type="protein sequence ID" value="MBD1260518.1"/>
    <property type="molecule type" value="Genomic_DNA"/>
</dbReference>
<evidence type="ECO:0000256" key="1">
    <source>
        <dbReference type="ARBA" id="ARBA00004496"/>
    </source>
</evidence>
<evidence type="ECO:0000256" key="2">
    <source>
        <dbReference type="ARBA" id="ARBA00022490"/>
    </source>
</evidence>
<dbReference type="GO" id="GO:0046872">
    <property type="term" value="F:metal ion binding"/>
    <property type="evidence" value="ECO:0007669"/>
    <property type="project" value="UniProtKB-KW"/>
</dbReference>
<dbReference type="InterPro" id="IPR012312">
    <property type="entry name" value="Hemerythrin-like"/>
</dbReference>
<evidence type="ECO:0000313" key="7">
    <source>
        <dbReference type="EMBL" id="PWK24358.1"/>
    </source>
</evidence>
<evidence type="ECO:0000313" key="9">
    <source>
        <dbReference type="Proteomes" id="UP000651837"/>
    </source>
</evidence>
<keyword evidence="4" id="KW-0408">Iron</keyword>
<keyword evidence="9" id="KW-1185">Reference proteome</keyword>
<dbReference type="Proteomes" id="UP000245667">
    <property type="component" value="Unassembled WGS sequence"/>
</dbReference>
<dbReference type="RefSeq" id="WP_109650083.1">
    <property type="nucleotide sequence ID" value="NZ_CAJQNU010000027.1"/>
</dbReference>
<dbReference type="Gene3D" id="1.20.120.520">
    <property type="entry name" value="nmb1532 protein domain like"/>
    <property type="match status" value="1"/>
</dbReference>
<dbReference type="Proteomes" id="UP000651837">
    <property type="component" value="Unassembled WGS sequence"/>
</dbReference>
<protein>
    <submittedName>
        <fullName evidence="6">Hemerythrin domain-containing protein</fullName>
    </submittedName>
    <submittedName>
        <fullName evidence="7">Regulator of cell morphogenesis and NO signaling</fullName>
    </submittedName>
</protein>
<feature type="domain" description="Hemerythrin-like" evidence="5">
    <location>
        <begin position="93"/>
        <end position="229"/>
    </location>
</feature>
<keyword evidence="3" id="KW-0479">Metal-binding</keyword>
<name>A0A316E3X5_9FLAO</name>
<evidence type="ECO:0000256" key="3">
    <source>
        <dbReference type="ARBA" id="ARBA00022723"/>
    </source>
</evidence>
<proteinExistence type="predicted"/>
<dbReference type="AlphaFoldDB" id="A0A316E3X5"/>
<gene>
    <name evidence="6" type="ORF">HZY62_07950</name>
    <name evidence="7" type="ORF">LX92_01948</name>
</gene>
<evidence type="ECO:0000313" key="8">
    <source>
        <dbReference type="Proteomes" id="UP000245667"/>
    </source>
</evidence>
<dbReference type="InterPro" id="IPR019903">
    <property type="entry name" value="RIC_family"/>
</dbReference>
<dbReference type="OrthoDB" id="977349at2"/>
<dbReference type="GO" id="GO:0005737">
    <property type="term" value="C:cytoplasm"/>
    <property type="evidence" value="ECO:0007669"/>
    <property type="project" value="UniProtKB-SubCell"/>
</dbReference>
<sequence length="242" mass="28742">MITSNSSPSEITQQVRCTEHVFNRFDINPYNKNKVLDNTVLTEVNPDFLVDILNVFCKYKELDSCCFEMYPVPVILDYLKRSHAYYMEKILPEIGQSISILLSNYPKSHPLLEILYKFYFNYKVDLKEHFSEEEEILFSYAESLYKAKYFKNEIFFFVDFLQKYSINDFIDSHSDTLEGLENVKHILLQYNPPVTNKSSFRMLVGKLENLEHDLRIHAYIEDEILVPKLYLMEKSLKLEFSN</sequence>
<dbReference type="PANTHER" id="PTHR36438">
    <property type="entry name" value="IRON-SULFUR CLUSTER REPAIR PROTEIN YTFE"/>
    <property type="match status" value="1"/>
</dbReference>
<dbReference type="EMBL" id="QGGQ01000003">
    <property type="protein sequence ID" value="PWK24358.1"/>
    <property type="molecule type" value="Genomic_DNA"/>
</dbReference>
<reference evidence="6 9" key="2">
    <citation type="submission" date="2020-07" db="EMBL/GenBank/DDBJ databases">
        <title>The draft genome sequence of Maribacter polysiphoniae KCTC 22021.</title>
        <authorList>
            <person name="Mu L."/>
        </authorList>
    </citation>
    <scope>NUCLEOTIDE SEQUENCE [LARGE SCALE GENOMIC DNA]</scope>
    <source>
        <strain evidence="6 9">KCTC 22021</strain>
    </source>
</reference>
<evidence type="ECO:0000313" key="6">
    <source>
        <dbReference type="EMBL" id="MBD1260518.1"/>
    </source>
</evidence>
<evidence type="ECO:0000256" key="4">
    <source>
        <dbReference type="ARBA" id="ARBA00023004"/>
    </source>
</evidence>
<reference evidence="7 8" key="1">
    <citation type="submission" date="2018-05" db="EMBL/GenBank/DDBJ databases">
        <title>Genomic Encyclopedia of Archaeal and Bacterial Type Strains, Phase II (KMG-II): from individual species to whole genera.</title>
        <authorList>
            <person name="Goeker M."/>
        </authorList>
    </citation>
    <scope>NUCLEOTIDE SEQUENCE [LARGE SCALE GENOMIC DNA]</scope>
    <source>
        <strain evidence="7 8">DSM 23514</strain>
    </source>
</reference>
<evidence type="ECO:0000259" key="5">
    <source>
        <dbReference type="Pfam" id="PF01814"/>
    </source>
</evidence>
<dbReference type="Pfam" id="PF01814">
    <property type="entry name" value="Hemerythrin"/>
    <property type="match status" value="1"/>
</dbReference>
<dbReference type="PANTHER" id="PTHR36438:SF1">
    <property type="entry name" value="IRON-SULFUR CLUSTER REPAIR PROTEIN YTFE"/>
    <property type="match status" value="1"/>
</dbReference>
<organism evidence="7 8">
    <name type="scientific">Maribacter polysiphoniae</name>
    <dbReference type="NCBI Taxonomy" id="429344"/>
    <lineage>
        <taxon>Bacteria</taxon>
        <taxon>Pseudomonadati</taxon>
        <taxon>Bacteroidota</taxon>
        <taxon>Flavobacteriia</taxon>
        <taxon>Flavobacteriales</taxon>
        <taxon>Flavobacteriaceae</taxon>
        <taxon>Maribacter</taxon>
    </lineage>
</organism>
<keyword evidence="2" id="KW-0963">Cytoplasm</keyword>
<accession>A0A316E3X5</accession>
<comment type="subcellular location">
    <subcellularLocation>
        <location evidence="1">Cytoplasm</location>
    </subcellularLocation>
</comment>
<comment type="caution">
    <text evidence="7">The sequence shown here is derived from an EMBL/GenBank/DDBJ whole genome shotgun (WGS) entry which is preliminary data.</text>
</comment>